<dbReference type="EMBL" id="HBHI01024203">
    <property type="protein sequence ID" value="CAD9690808.1"/>
    <property type="molecule type" value="Transcribed_RNA"/>
</dbReference>
<keyword evidence="1" id="KW-0732">Signal</keyword>
<feature type="chain" id="PRO_5030933951" evidence="1">
    <location>
        <begin position="19"/>
        <end position="122"/>
    </location>
</feature>
<proteinExistence type="predicted"/>
<sequence length="122" mass="12829">MWYGLSVLLRWYVVIVSASHLSMSKSGILGTSSSVVASLSASSASISTSTILCTATLVSIICCPKFGVVVCSAYFVVYRIVDTVGFGMAVVIARMVVVEGVDYTVESPPSMSRIVAEVSYVG</sequence>
<accession>A0A7S2WJT2</accession>
<reference evidence="2" key="1">
    <citation type="submission" date="2021-01" db="EMBL/GenBank/DDBJ databases">
        <authorList>
            <person name="Corre E."/>
            <person name="Pelletier E."/>
            <person name="Niang G."/>
            <person name="Scheremetjew M."/>
            <person name="Finn R."/>
            <person name="Kale V."/>
            <person name="Holt S."/>
            <person name="Cochrane G."/>
            <person name="Meng A."/>
            <person name="Brown T."/>
            <person name="Cohen L."/>
        </authorList>
    </citation>
    <scope>NUCLEOTIDE SEQUENCE</scope>
    <source>
        <strain evidence="2">CCMP1452</strain>
    </source>
</reference>
<protein>
    <submittedName>
        <fullName evidence="2">Uncharacterized protein</fullName>
    </submittedName>
</protein>
<feature type="signal peptide" evidence="1">
    <location>
        <begin position="1"/>
        <end position="18"/>
    </location>
</feature>
<dbReference type="AlphaFoldDB" id="A0A7S2WJT2"/>
<gene>
    <name evidence="2" type="ORF">EANT1437_LOCUS12416</name>
</gene>
<evidence type="ECO:0000313" key="2">
    <source>
        <dbReference type="EMBL" id="CAD9690808.1"/>
    </source>
</evidence>
<name>A0A7S2WJT2_9STRA</name>
<evidence type="ECO:0000256" key="1">
    <source>
        <dbReference type="SAM" id="SignalP"/>
    </source>
</evidence>
<organism evidence="2">
    <name type="scientific">Eucampia antarctica</name>
    <dbReference type="NCBI Taxonomy" id="49252"/>
    <lineage>
        <taxon>Eukaryota</taxon>
        <taxon>Sar</taxon>
        <taxon>Stramenopiles</taxon>
        <taxon>Ochrophyta</taxon>
        <taxon>Bacillariophyta</taxon>
        <taxon>Mediophyceae</taxon>
        <taxon>Biddulphiophycidae</taxon>
        <taxon>Hemiaulales</taxon>
        <taxon>Hemiaulaceae</taxon>
        <taxon>Eucampia</taxon>
    </lineage>
</organism>